<sequence>MEKKTYNQPECKNHRVETEKMFCLSIPIGQGAGPGGGGQAKENTFSFDDMDEDTNNVPSNK</sequence>
<feature type="region of interest" description="Disordered" evidence="1">
    <location>
        <begin position="31"/>
        <end position="61"/>
    </location>
</feature>
<dbReference type="Proteomes" id="UP000254235">
    <property type="component" value="Unassembled WGS sequence"/>
</dbReference>
<protein>
    <submittedName>
        <fullName evidence="2">Uncharacterized protein</fullName>
    </submittedName>
</protein>
<name>A0A379F2C6_9BACT</name>
<evidence type="ECO:0000313" key="3">
    <source>
        <dbReference type="Proteomes" id="UP000254235"/>
    </source>
</evidence>
<accession>A0A379F2C6</accession>
<dbReference type="EMBL" id="UGTP01000001">
    <property type="protein sequence ID" value="SUC12788.1"/>
    <property type="molecule type" value="Genomic_DNA"/>
</dbReference>
<evidence type="ECO:0000313" key="2">
    <source>
        <dbReference type="EMBL" id="SUC12788.1"/>
    </source>
</evidence>
<dbReference type="GeneID" id="78571089"/>
<evidence type="ECO:0000256" key="1">
    <source>
        <dbReference type="SAM" id="MobiDB-lite"/>
    </source>
</evidence>
<dbReference type="AlphaFoldDB" id="A0A379F2C6"/>
<proteinExistence type="predicted"/>
<organism evidence="2 3">
    <name type="scientific">Prevotella pallens</name>
    <dbReference type="NCBI Taxonomy" id="60133"/>
    <lineage>
        <taxon>Bacteria</taxon>
        <taxon>Pseudomonadati</taxon>
        <taxon>Bacteroidota</taxon>
        <taxon>Bacteroidia</taxon>
        <taxon>Bacteroidales</taxon>
        <taxon>Prevotellaceae</taxon>
        <taxon>Prevotella</taxon>
    </lineage>
</organism>
<reference evidence="2 3" key="1">
    <citation type="submission" date="2018-06" db="EMBL/GenBank/DDBJ databases">
        <authorList>
            <consortium name="Pathogen Informatics"/>
            <person name="Doyle S."/>
        </authorList>
    </citation>
    <scope>NUCLEOTIDE SEQUENCE [LARGE SCALE GENOMIC DNA]</scope>
    <source>
        <strain evidence="2 3">NCTC13043</strain>
    </source>
</reference>
<dbReference type="RefSeq" id="WP_115083485.1">
    <property type="nucleotide sequence ID" value="NZ_JABZTS010000001.1"/>
</dbReference>
<gene>
    <name evidence="2" type="ORF">NCTC13043_01402</name>
</gene>